<accession>A0ABQ4FWZ6</accession>
<evidence type="ECO:0000256" key="1">
    <source>
        <dbReference type="SAM" id="MobiDB-lite"/>
    </source>
</evidence>
<proteinExistence type="predicted"/>
<protein>
    <submittedName>
        <fullName evidence="2">Uncharacterized protein</fullName>
    </submittedName>
</protein>
<keyword evidence="3" id="KW-1185">Reference proteome</keyword>
<comment type="caution">
    <text evidence="2">The sequence shown here is derived from an EMBL/GenBank/DDBJ whole genome shotgun (WGS) entry which is preliminary data.</text>
</comment>
<dbReference type="EMBL" id="BOOC01000007">
    <property type="protein sequence ID" value="GIH39336.1"/>
    <property type="molecule type" value="Genomic_DNA"/>
</dbReference>
<dbReference type="Proteomes" id="UP000603904">
    <property type="component" value="Unassembled WGS sequence"/>
</dbReference>
<name>A0ABQ4FWZ6_9ACTN</name>
<reference evidence="2 3" key="1">
    <citation type="submission" date="2021-01" db="EMBL/GenBank/DDBJ databases">
        <title>Whole genome shotgun sequence of Microbispora corallina NBRC 16416.</title>
        <authorList>
            <person name="Komaki H."/>
            <person name="Tamura T."/>
        </authorList>
    </citation>
    <scope>NUCLEOTIDE SEQUENCE [LARGE SCALE GENOMIC DNA]</scope>
    <source>
        <strain evidence="2 3">NBRC 16416</strain>
    </source>
</reference>
<feature type="region of interest" description="Disordered" evidence="1">
    <location>
        <begin position="51"/>
        <end position="74"/>
    </location>
</feature>
<evidence type="ECO:0000313" key="3">
    <source>
        <dbReference type="Proteomes" id="UP000603904"/>
    </source>
</evidence>
<organism evidence="2 3">
    <name type="scientific">Microbispora corallina</name>
    <dbReference type="NCBI Taxonomy" id="83302"/>
    <lineage>
        <taxon>Bacteria</taxon>
        <taxon>Bacillati</taxon>
        <taxon>Actinomycetota</taxon>
        <taxon>Actinomycetes</taxon>
        <taxon>Streptosporangiales</taxon>
        <taxon>Streptosporangiaceae</taxon>
        <taxon>Microbispora</taxon>
    </lineage>
</organism>
<gene>
    <name evidence="2" type="ORF">Mco01_23360</name>
</gene>
<sequence>MAVDTQVRPAIFVGRERMRPAPAPALARWERDLIERLALDRAYDIEACPDLHPDETISGSGDGWDDCDYMPARG</sequence>
<evidence type="ECO:0000313" key="2">
    <source>
        <dbReference type="EMBL" id="GIH39336.1"/>
    </source>
</evidence>
<dbReference type="RefSeq" id="WP_204056880.1">
    <property type="nucleotide sequence ID" value="NZ_BAAAGP010000015.1"/>
</dbReference>